<keyword evidence="16" id="KW-1185">Reference proteome</keyword>
<comment type="function">
    <text evidence="1">Antenna complexes are light-harvesting systems, which transfer the excitation energy to the reaction centers.</text>
</comment>
<evidence type="ECO:0000256" key="11">
    <source>
        <dbReference type="ARBA" id="ARBA00022991"/>
    </source>
</evidence>
<dbReference type="Gene3D" id="4.10.220.20">
    <property type="entry name" value="Light-harvesting complex"/>
    <property type="match status" value="1"/>
</dbReference>
<keyword evidence="5" id="KW-0042">Antenna complex</keyword>
<keyword evidence="12 14" id="KW-0472">Membrane</keyword>
<evidence type="ECO:0000256" key="6">
    <source>
        <dbReference type="ARBA" id="ARBA00022692"/>
    </source>
</evidence>
<keyword evidence="4" id="KW-0148">Chlorophyll</keyword>
<dbReference type="SUPFAM" id="SSF56918">
    <property type="entry name" value="Light-harvesting complex subunits"/>
    <property type="match status" value="1"/>
</dbReference>
<evidence type="ECO:0000256" key="4">
    <source>
        <dbReference type="ARBA" id="ARBA00022494"/>
    </source>
</evidence>
<sequence length="86" mass="9880">MKVPYLMADPKVAEPEHPEEDWKIWTVINPATWMMPWFIVLMVQMWMIHWYALDLPGYGWKDSVRVAEPVAVTAPAPAAKTASVIQ</sequence>
<protein>
    <submittedName>
        <fullName evidence="15">Light-harvesting protein</fullName>
    </submittedName>
</protein>
<evidence type="ECO:0000256" key="1">
    <source>
        <dbReference type="ARBA" id="ARBA00002455"/>
    </source>
</evidence>
<dbReference type="GO" id="GO:0005886">
    <property type="term" value="C:plasma membrane"/>
    <property type="evidence" value="ECO:0007669"/>
    <property type="project" value="UniProtKB-SubCell"/>
</dbReference>
<keyword evidence="13" id="KW-0437">Light-harvesting polypeptide</keyword>
<dbReference type="OrthoDB" id="7362610at2"/>
<keyword evidence="6 14" id="KW-0812">Transmembrane</keyword>
<gene>
    <name evidence="15" type="ORF">F2Q65_17160</name>
</gene>
<keyword evidence="7" id="KW-0479">Metal-binding</keyword>
<evidence type="ECO:0000256" key="8">
    <source>
        <dbReference type="ARBA" id="ARBA00022842"/>
    </source>
</evidence>
<evidence type="ECO:0000313" key="15">
    <source>
        <dbReference type="EMBL" id="KAA6182828.1"/>
    </source>
</evidence>
<dbReference type="InterPro" id="IPR018332">
    <property type="entry name" value="Antenna_alpha"/>
</dbReference>
<evidence type="ECO:0000256" key="3">
    <source>
        <dbReference type="ARBA" id="ARBA00022475"/>
    </source>
</evidence>
<evidence type="ECO:0000256" key="12">
    <source>
        <dbReference type="ARBA" id="ARBA00023136"/>
    </source>
</evidence>
<dbReference type="GO" id="GO:0046872">
    <property type="term" value="F:metal ion binding"/>
    <property type="evidence" value="ECO:0007669"/>
    <property type="project" value="UniProtKB-KW"/>
</dbReference>
<accession>A0A5M8FD66</accession>
<dbReference type="AlphaFoldDB" id="A0A5M8FD66"/>
<dbReference type="GO" id="GO:0042314">
    <property type="term" value="F:bacteriochlorophyll binding"/>
    <property type="evidence" value="ECO:0007669"/>
    <property type="project" value="UniProtKB-KW"/>
</dbReference>
<evidence type="ECO:0000256" key="10">
    <source>
        <dbReference type="ARBA" id="ARBA00022989"/>
    </source>
</evidence>
<dbReference type="NCBIfam" id="NF040861">
    <property type="entry name" value="pufA_517_ASD"/>
    <property type="match status" value="1"/>
</dbReference>
<keyword evidence="8" id="KW-0460">Magnesium</keyword>
<evidence type="ECO:0000256" key="2">
    <source>
        <dbReference type="ARBA" id="ARBA00004236"/>
    </source>
</evidence>
<evidence type="ECO:0000256" key="14">
    <source>
        <dbReference type="SAM" id="Phobius"/>
    </source>
</evidence>
<comment type="subcellular location">
    <subcellularLocation>
        <location evidence="2">Cell membrane</location>
    </subcellularLocation>
</comment>
<dbReference type="InterPro" id="IPR035889">
    <property type="entry name" value="Light-harvesting_complex"/>
</dbReference>
<dbReference type="RefSeq" id="WP_150094631.1">
    <property type="nucleotide sequence ID" value="NZ_JBFUOH010000111.1"/>
</dbReference>
<evidence type="ECO:0000313" key="16">
    <source>
        <dbReference type="Proteomes" id="UP000322981"/>
    </source>
</evidence>
<reference evidence="15 16" key="1">
    <citation type="submission" date="2019-09" db="EMBL/GenBank/DDBJ databases">
        <title>Whole-genome sequence of the purple sulfur bacterium Thiohalocapsa marina DSM 19078.</title>
        <authorList>
            <person name="Kyndt J.A."/>
            <person name="Meyer T.E."/>
        </authorList>
    </citation>
    <scope>NUCLEOTIDE SEQUENCE [LARGE SCALE GENOMIC DNA]</scope>
    <source>
        <strain evidence="15 16">DSM 19078</strain>
    </source>
</reference>
<dbReference type="EMBL" id="VWXX01000040">
    <property type="protein sequence ID" value="KAA6182828.1"/>
    <property type="molecule type" value="Genomic_DNA"/>
</dbReference>
<organism evidence="15 16">
    <name type="scientific">Thiohalocapsa marina</name>
    <dbReference type="NCBI Taxonomy" id="424902"/>
    <lineage>
        <taxon>Bacteria</taxon>
        <taxon>Pseudomonadati</taxon>
        <taxon>Pseudomonadota</taxon>
        <taxon>Gammaproteobacteria</taxon>
        <taxon>Chromatiales</taxon>
        <taxon>Chromatiaceae</taxon>
        <taxon>Thiohalocapsa</taxon>
    </lineage>
</organism>
<name>A0A5M8FD66_9GAMM</name>
<dbReference type="GO" id="GO:0030076">
    <property type="term" value="C:light-harvesting complex"/>
    <property type="evidence" value="ECO:0007669"/>
    <property type="project" value="UniProtKB-KW"/>
</dbReference>
<keyword evidence="9" id="KW-0076">Bacteriochlorophyll</keyword>
<evidence type="ECO:0000256" key="13">
    <source>
        <dbReference type="ARBA" id="ARBA00023243"/>
    </source>
</evidence>
<evidence type="ECO:0000256" key="5">
    <source>
        <dbReference type="ARBA" id="ARBA00022549"/>
    </source>
</evidence>
<comment type="caution">
    <text evidence="15">The sequence shown here is derived from an EMBL/GenBank/DDBJ whole genome shotgun (WGS) entry which is preliminary data.</text>
</comment>
<keyword evidence="10 14" id="KW-1133">Transmembrane helix</keyword>
<proteinExistence type="predicted"/>
<dbReference type="Proteomes" id="UP000322981">
    <property type="component" value="Unassembled WGS sequence"/>
</dbReference>
<feature type="transmembrane region" description="Helical" evidence="14">
    <location>
        <begin position="34"/>
        <end position="53"/>
    </location>
</feature>
<keyword evidence="3" id="KW-1003">Cell membrane</keyword>
<evidence type="ECO:0000256" key="7">
    <source>
        <dbReference type="ARBA" id="ARBA00022723"/>
    </source>
</evidence>
<evidence type="ECO:0000256" key="9">
    <source>
        <dbReference type="ARBA" id="ARBA00022956"/>
    </source>
</evidence>
<keyword evidence="11" id="KW-0157">Chromophore</keyword>